<dbReference type="EMBL" id="QWDM01000015">
    <property type="protein sequence ID" value="RUT68657.1"/>
    <property type="molecule type" value="Genomic_DNA"/>
</dbReference>
<evidence type="ECO:0000313" key="1">
    <source>
        <dbReference type="EMBL" id="RUT68657.1"/>
    </source>
</evidence>
<keyword evidence="2" id="KW-1185">Reference proteome</keyword>
<gene>
    <name evidence="1" type="ORF">D0817_20060</name>
</gene>
<sequence>MKNQIIVNKLIDIKKQISELGIEYLETQMPVALSDIGKTLKPFVEIGSSIDQSIKKLSSDAAPGSIPKSNCLQS</sequence>
<protein>
    <submittedName>
        <fullName evidence="1">Uncharacterized protein</fullName>
    </submittedName>
</protein>
<dbReference type="AlphaFoldDB" id="A0A434A2V9"/>
<dbReference type="RefSeq" id="WP_127340098.1">
    <property type="nucleotide sequence ID" value="NZ_QWDM01000015.1"/>
</dbReference>
<evidence type="ECO:0000313" key="2">
    <source>
        <dbReference type="Proteomes" id="UP000288102"/>
    </source>
</evidence>
<organism evidence="1 2">
    <name type="scientific">Flavobacterium cupreum</name>
    <dbReference type="NCBI Taxonomy" id="2133766"/>
    <lineage>
        <taxon>Bacteria</taxon>
        <taxon>Pseudomonadati</taxon>
        <taxon>Bacteroidota</taxon>
        <taxon>Flavobacteriia</taxon>
        <taxon>Flavobacteriales</taxon>
        <taxon>Flavobacteriaceae</taxon>
        <taxon>Flavobacterium</taxon>
    </lineage>
</organism>
<reference evidence="2" key="1">
    <citation type="journal article" date="2019" name="Syst. Appl. Microbiol.">
        <title>Flavobacterium circumlabens sp. nov. and Flavobacterium cupreum sp. nov., two psychrotrophic species isolated from Antarctic environmental samples.</title>
        <authorList>
            <person name="Kralova S."/>
            <person name="Busse H.-J."/>
            <person name="Svec P."/>
            <person name="Maslanova I."/>
            <person name="Stankova E."/>
            <person name="Bartak M."/>
            <person name="Sedlacek I."/>
        </authorList>
    </citation>
    <scope>NUCLEOTIDE SEQUENCE [LARGE SCALE GENOMIC DNA]</scope>
    <source>
        <strain evidence="2">CCM 8825</strain>
    </source>
</reference>
<name>A0A434A2V9_9FLAO</name>
<comment type="caution">
    <text evidence="1">The sequence shown here is derived from an EMBL/GenBank/DDBJ whole genome shotgun (WGS) entry which is preliminary data.</text>
</comment>
<accession>A0A434A2V9</accession>
<dbReference type="OrthoDB" id="1366605at2"/>
<dbReference type="Proteomes" id="UP000288102">
    <property type="component" value="Unassembled WGS sequence"/>
</dbReference>
<proteinExistence type="predicted"/>